<organism evidence="1 2">
    <name type="scientific">Araneus ventricosus</name>
    <name type="common">Orbweaver spider</name>
    <name type="synonym">Epeira ventricosa</name>
    <dbReference type="NCBI Taxonomy" id="182803"/>
    <lineage>
        <taxon>Eukaryota</taxon>
        <taxon>Metazoa</taxon>
        <taxon>Ecdysozoa</taxon>
        <taxon>Arthropoda</taxon>
        <taxon>Chelicerata</taxon>
        <taxon>Arachnida</taxon>
        <taxon>Araneae</taxon>
        <taxon>Araneomorphae</taxon>
        <taxon>Entelegynae</taxon>
        <taxon>Araneoidea</taxon>
        <taxon>Araneidae</taxon>
        <taxon>Araneus</taxon>
    </lineage>
</organism>
<dbReference type="AlphaFoldDB" id="A0A4Y2B8M8"/>
<proteinExistence type="predicted"/>
<dbReference type="EMBL" id="BGPR01000059">
    <property type="protein sequence ID" value="GBL88378.1"/>
    <property type="molecule type" value="Genomic_DNA"/>
</dbReference>
<protein>
    <submittedName>
        <fullName evidence="1">Uncharacterized protein</fullName>
    </submittedName>
</protein>
<sequence length="101" mass="11351">MKNVITGVSQTVQAVLEVIDRFIRTINRTGTASGIRRLPHRWKLFGHNVGDYIERLVVGFETRKMLGKTLEALTNAGSVVIIWLPLLISQPAYSIHVCCFD</sequence>
<reference evidence="1 2" key="1">
    <citation type="journal article" date="2019" name="Sci. Rep.">
        <title>Orb-weaving spider Araneus ventricosus genome elucidates the spidroin gene catalogue.</title>
        <authorList>
            <person name="Kono N."/>
            <person name="Nakamura H."/>
            <person name="Ohtoshi R."/>
            <person name="Moran D.A.P."/>
            <person name="Shinohara A."/>
            <person name="Yoshida Y."/>
            <person name="Fujiwara M."/>
            <person name="Mori M."/>
            <person name="Tomita M."/>
            <person name="Arakawa K."/>
        </authorList>
    </citation>
    <scope>NUCLEOTIDE SEQUENCE [LARGE SCALE GENOMIC DNA]</scope>
</reference>
<evidence type="ECO:0000313" key="1">
    <source>
        <dbReference type="EMBL" id="GBL88378.1"/>
    </source>
</evidence>
<keyword evidence="2" id="KW-1185">Reference proteome</keyword>
<accession>A0A4Y2B8M8</accession>
<evidence type="ECO:0000313" key="2">
    <source>
        <dbReference type="Proteomes" id="UP000499080"/>
    </source>
</evidence>
<name>A0A4Y2B8M8_ARAVE</name>
<dbReference type="Proteomes" id="UP000499080">
    <property type="component" value="Unassembled WGS sequence"/>
</dbReference>
<gene>
    <name evidence="1" type="ORF">AVEN_103034_1</name>
</gene>
<comment type="caution">
    <text evidence="1">The sequence shown here is derived from an EMBL/GenBank/DDBJ whole genome shotgun (WGS) entry which is preliminary data.</text>
</comment>